<evidence type="ECO:0000259" key="12">
    <source>
        <dbReference type="Pfam" id="PF00905"/>
    </source>
</evidence>
<keyword evidence="6 9" id="KW-0378">Hydrolase</keyword>
<dbReference type="InterPro" id="IPR007887">
    <property type="entry name" value="MecA_N"/>
</dbReference>
<feature type="region of interest" description="Disordered" evidence="10">
    <location>
        <begin position="305"/>
        <end position="344"/>
    </location>
</feature>
<keyword evidence="5 11" id="KW-0732">Signal</keyword>
<dbReference type="PROSITE" id="PS00337">
    <property type="entry name" value="BETA_LACTAMASE_D"/>
    <property type="match status" value="1"/>
</dbReference>
<evidence type="ECO:0000256" key="11">
    <source>
        <dbReference type="SAM" id="SignalP"/>
    </source>
</evidence>
<dbReference type="Pfam" id="PF00905">
    <property type="entry name" value="Transpeptidase"/>
    <property type="match status" value="1"/>
</dbReference>
<accession>A0ABV8QZP0</accession>
<evidence type="ECO:0000256" key="2">
    <source>
        <dbReference type="ARBA" id="ARBA00007171"/>
    </source>
</evidence>
<reference evidence="16" key="1">
    <citation type="journal article" date="2019" name="Int. J. Syst. Evol. Microbiol.">
        <title>The Global Catalogue of Microorganisms (GCM) 10K type strain sequencing project: providing services to taxonomists for standard genome sequencing and annotation.</title>
        <authorList>
            <consortium name="The Broad Institute Genomics Platform"/>
            <consortium name="The Broad Institute Genome Sequencing Center for Infectious Disease"/>
            <person name="Wu L."/>
            <person name="Ma J."/>
        </authorList>
    </citation>
    <scope>NUCLEOTIDE SEQUENCE [LARGE SCALE GENOMIC DNA]</scope>
    <source>
        <strain evidence="16">CGMCC 1.10698</strain>
    </source>
</reference>
<dbReference type="PANTHER" id="PTHR30627:SF24">
    <property type="entry name" value="PENICILLIN-BINDING PROTEIN 4B"/>
    <property type="match status" value="1"/>
</dbReference>
<comment type="similarity">
    <text evidence="3 9">Belongs to the class-D beta-lactamase family.</text>
</comment>
<keyword evidence="16" id="KW-1185">Reference proteome</keyword>
<comment type="similarity">
    <text evidence="2">Belongs to the transpeptidase family.</text>
</comment>
<evidence type="ECO:0000256" key="3">
    <source>
        <dbReference type="ARBA" id="ARBA00007898"/>
    </source>
</evidence>
<proteinExistence type="inferred from homology"/>
<evidence type="ECO:0000313" key="15">
    <source>
        <dbReference type="EMBL" id="MFC4265120.1"/>
    </source>
</evidence>
<evidence type="ECO:0000256" key="6">
    <source>
        <dbReference type="ARBA" id="ARBA00022801"/>
    </source>
</evidence>
<comment type="caution">
    <text evidence="15">The sequence shown here is derived from an EMBL/GenBank/DDBJ whole genome shotgun (WGS) entry which is preliminary data.</text>
</comment>
<dbReference type="Proteomes" id="UP001595773">
    <property type="component" value="Unassembled WGS sequence"/>
</dbReference>
<keyword evidence="7" id="KW-0472">Membrane</keyword>
<evidence type="ECO:0000259" key="13">
    <source>
        <dbReference type="Pfam" id="PF03717"/>
    </source>
</evidence>
<sequence>MIRRFTSLLLGLALVGGGMSACAPAKDDGTTTAKALAQALTKHTVGELPFDQPGATIQKELDALAKGVDPVWPAVSVENVVVNKDGSAKVALDYSWKLPKTTTAWAYKTEASMQRDGDGWKIAWAPAMIEPSLKAGERLKIDSLYTQRAGILDASGDAIVKDRPVRIVGINKNGLSEADAEAGASALAAVLEIDPTNFIAKVKAYGPVAFVDAITLRDDAFAALDQVRLKSIPGFLATVGTMPLAPSRTFAQAILGTVRDATAEDIEKSKGEVVAGQVVGASGLQAAFDSQLAGTPGITVLAVPGETSSEQSTEKPSTAAPATASPTPAAATDQPPRQLFSVPPVEGKDVKTTLVTAIQNDAEGALAHLSTPSSVVVMRASTGAILASANGPASNGYNTAFLGQYAPGSTFKIATALGLLRQGLTPDSKLSCTPKFTADGKNFLNAPGYAASALGEISMTVAIAHSCNTAFVSQFDKLPQDKLADAAAALGIGMSNDLGLDAFMGSVPRDSAGTEHAASMIGQGKVQASPLALAALMSTVVKGSVSAPVLIDAHDGKAKPASSPALTAPEALALQSMMRASVTDGYLDLLADLPGAPAIGKTGTAEFGTENPPHTHSWVIAAQGDIAVAVFVEDGDLGAVTAGPIAKAMLAAAAGK</sequence>
<dbReference type="Pfam" id="PF03717">
    <property type="entry name" value="PBP_dimer"/>
    <property type="match status" value="1"/>
</dbReference>
<evidence type="ECO:0000256" key="7">
    <source>
        <dbReference type="ARBA" id="ARBA00023136"/>
    </source>
</evidence>
<name>A0ABV8QZP0_9MICC</name>
<evidence type="ECO:0000256" key="10">
    <source>
        <dbReference type="SAM" id="MobiDB-lite"/>
    </source>
</evidence>
<dbReference type="InterPro" id="IPR005311">
    <property type="entry name" value="PBP_dimer"/>
</dbReference>
<evidence type="ECO:0000256" key="4">
    <source>
        <dbReference type="ARBA" id="ARBA00012865"/>
    </source>
</evidence>
<dbReference type="RefSeq" id="WP_230067153.1">
    <property type="nucleotide sequence ID" value="NZ_BAABLL010000003.1"/>
</dbReference>
<dbReference type="PROSITE" id="PS51257">
    <property type="entry name" value="PROKAR_LIPOPROTEIN"/>
    <property type="match status" value="1"/>
</dbReference>
<feature type="compositionally biased region" description="Low complexity" evidence="10">
    <location>
        <begin position="316"/>
        <end position="332"/>
    </location>
</feature>
<evidence type="ECO:0000313" key="16">
    <source>
        <dbReference type="Proteomes" id="UP001595773"/>
    </source>
</evidence>
<evidence type="ECO:0000256" key="1">
    <source>
        <dbReference type="ARBA" id="ARBA00004370"/>
    </source>
</evidence>
<gene>
    <name evidence="15" type="ORF">ACFOW9_05860</name>
</gene>
<feature type="domain" description="NTF2-like N-terminal transpeptidase" evidence="14">
    <location>
        <begin position="57"/>
        <end position="136"/>
    </location>
</feature>
<evidence type="ECO:0000256" key="5">
    <source>
        <dbReference type="ARBA" id="ARBA00022729"/>
    </source>
</evidence>
<dbReference type="Gene3D" id="3.40.710.10">
    <property type="entry name" value="DD-peptidase/beta-lactamase superfamily"/>
    <property type="match status" value="1"/>
</dbReference>
<protein>
    <recommendedName>
        <fullName evidence="4 9">Beta-lactamase</fullName>
        <ecNumber evidence="4 9">3.5.2.6</ecNumber>
    </recommendedName>
</protein>
<feature type="signal peptide" evidence="11">
    <location>
        <begin position="1"/>
        <end position="25"/>
    </location>
</feature>
<keyword evidence="8 9" id="KW-0046">Antibiotic resistance</keyword>
<evidence type="ECO:0000256" key="8">
    <source>
        <dbReference type="ARBA" id="ARBA00023251"/>
    </source>
</evidence>
<dbReference type="InterPro" id="IPR012338">
    <property type="entry name" value="Beta-lactam/transpept-like"/>
</dbReference>
<feature type="domain" description="Penicillin-binding protein dimerisation" evidence="13">
    <location>
        <begin position="146"/>
        <end position="304"/>
    </location>
</feature>
<comment type="catalytic activity">
    <reaction evidence="9">
        <text>a beta-lactam + H2O = a substituted beta-amino acid</text>
        <dbReference type="Rhea" id="RHEA:20401"/>
        <dbReference type="ChEBI" id="CHEBI:15377"/>
        <dbReference type="ChEBI" id="CHEBI:35627"/>
        <dbReference type="ChEBI" id="CHEBI:140347"/>
        <dbReference type="EC" id="3.5.2.6"/>
    </reaction>
</comment>
<dbReference type="Gene3D" id="3.90.1310.10">
    <property type="entry name" value="Penicillin-binding protein 2a (Domain 2)"/>
    <property type="match status" value="1"/>
</dbReference>
<dbReference type="SUPFAM" id="SSF56519">
    <property type="entry name" value="Penicillin binding protein dimerisation domain"/>
    <property type="match status" value="1"/>
</dbReference>
<dbReference type="EMBL" id="JBHSCQ010000006">
    <property type="protein sequence ID" value="MFC4265120.1"/>
    <property type="molecule type" value="Genomic_DNA"/>
</dbReference>
<dbReference type="SUPFAM" id="SSF56601">
    <property type="entry name" value="beta-lactamase/transpeptidase-like"/>
    <property type="match status" value="1"/>
</dbReference>
<dbReference type="InterPro" id="IPR001460">
    <property type="entry name" value="PCN-bd_Tpept"/>
</dbReference>
<feature type="compositionally biased region" description="Polar residues" evidence="10">
    <location>
        <begin position="306"/>
        <end position="315"/>
    </location>
</feature>
<dbReference type="InterPro" id="IPR002137">
    <property type="entry name" value="Beta-lactam_class-D_AS"/>
</dbReference>
<dbReference type="Pfam" id="PF05223">
    <property type="entry name" value="MecA_N"/>
    <property type="match status" value="1"/>
</dbReference>
<dbReference type="EC" id="3.5.2.6" evidence="4 9"/>
<evidence type="ECO:0000256" key="9">
    <source>
        <dbReference type="RuleBase" id="RU361140"/>
    </source>
</evidence>
<dbReference type="InterPro" id="IPR036138">
    <property type="entry name" value="PBP_dimer_sf"/>
</dbReference>
<dbReference type="PANTHER" id="PTHR30627">
    <property type="entry name" value="PEPTIDOGLYCAN D,D-TRANSPEPTIDASE"/>
    <property type="match status" value="1"/>
</dbReference>
<dbReference type="InterPro" id="IPR050515">
    <property type="entry name" value="Beta-lactam/transpept"/>
</dbReference>
<evidence type="ECO:0000259" key="14">
    <source>
        <dbReference type="Pfam" id="PF05223"/>
    </source>
</evidence>
<comment type="subcellular location">
    <subcellularLocation>
        <location evidence="1">Membrane</location>
    </subcellularLocation>
</comment>
<feature type="domain" description="Penicillin-binding protein transpeptidase" evidence="12">
    <location>
        <begin position="374"/>
        <end position="650"/>
    </location>
</feature>
<feature type="chain" id="PRO_5046556345" description="Beta-lactamase" evidence="11">
    <location>
        <begin position="26"/>
        <end position="656"/>
    </location>
</feature>
<organism evidence="15 16">
    <name type="scientific">Arthrobacter cryoconiti</name>
    <dbReference type="NCBI Taxonomy" id="748907"/>
    <lineage>
        <taxon>Bacteria</taxon>
        <taxon>Bacillati</taxon>
        <taxon>Actinomycetota</taxon>
        <taxon>Actinomycetes</taxon>
        <taxon>Micrococcales</taxon>
        <taxon>Micrococcaceae</taxon>
        <taxon>Arthrobacter</taxon>
    </lineage>
</organism>